<dbReference type="RefSeq" id="WP_390198204.1">
    <property type="nucleotide sequence ID" value="NZ_JBHMEP010000026.1"/>
</dbReference>
<evidence type="ECO:0000313" key="2">
    <source>
        <dbReference type="Proteomes" id="UP001589645"/>
    </source>
</evidence>
<dbReference type="EMBL" id="JBHMEP010000026">
    <property type="protein sequence ID" value="MFB9137830.1"/>
    <property type="molecule type" value="Genomic_DNA"/>
</dbReference>
<reference evidence="1 2" key="1">
    <citation type="submission" date="2024-09" db="EMBL/GenBank/DDBJ databases">
        <authorList>
            <person name="Sun Q."/>
            <person name="Mori K."/>
        </authorList>
    </citation>
    <scope>NUCLEOTIDE SEQUENCE [LARGE SCALE GENOMIC DNA]</scope>
    <source>
        <strain evidence="1 2">CECT 8064</strain>
    </source>
</reference>
<sequence>MDNIQLYHIDNEINKIDEMKEGDVIYKNGMELLVVLSYDHNELCRGCFFYKDKKCGSERLIKCWDCKKEYIFMAIRKYNTTELCGIVKRYEKTYKIILKTIKKIEKECQKYVIWDTVHVMLKDDGELIIKALSKDKSVLLNDFIIYINNNGSIDEEDYDLSLCNYLSIRLTKMGESVIQ</sequence>
<keyword evidence="2" id="KW-1185">Reference proteome</keyword>
<organism evidence="1 2">
    <name type="scientific">Vibrio olivae</name>
    <dbReference type="NCBI Taxonomy" id="1243002"/>
    <lineage>
        <taxon>Bacteria</taxon>
        <taxon>Pseudomonadati</taxon>
        <taxon>Pseudomonadota</taxon>
        <taxon>Gammaproteobacteria</taxon>
        <taxon>Vibrionales</taxon>
        <taxon>Vibrionaceae</taxon>
        <taxon>Vibrio</taxon>
    </lineage>
</organism>
<protein>
    <submittedName>
        <fullName evidence="1">Uncharacterized protein</fullName>
    </submittedName>
</protein>
<proteinExistence type="predicted"/>
<gene>
    <name evidence="1" type="ORF">ACFFUV_23050</name>
</gene>
<accession>A0ABV5HV33</accession>
<evidence type="ECO:0000313" key="1">
    <source>
        <dbReference type="EMBL" id="MFB9137830.1"/>
    </source>
</evidence>
<dbReference type="Proteomes" id="UP001589645">
    <property type="component" value="Unassembled WGS sequence"/>
</dbReference>
<comment type="caution">
    <text evidence="1">The sequence shown here is derived from an EMBL/GenBank/DDBJ whole genome shotgun (WGS) entry which is preliminary data.</text>
</comment>
<name>A0ABV5HV33_9VIBR</name>